<comment type="subcellular location">
    <subcellularLocation>
        <location evidence="1">Cell membrane</location>
        <topology evidence="1">Multi-pass membrane protein</topology>
    </subcellularLocation>
</comment>
<dbReference type="EMBL" id="JACHMY010000001">
    <property type="protein sequence ID" value="MBB5839685.1"/>
    <property type="molecule type" value="Genomic_DNA"/>
</dbReference>
<feature type="transmembrane region" description="Helical" evidence="7">
    <location>
        <begin position="316"/>
        <end position="335"/>
    </location>
</feature>
<dbReference type="InterPro" id="IPR011701">
    <property type="entry name" value="MFS"/>
</dbReference>
<feature type="transmembrane region" description="Helical" evidence="7">
    <location>
        <begin position="216"/>
        <end position="235"/>
    </location>
</feature>
<evidence type="ECO:0000256" key="2">
    <source>
        <dbReference type="ARBA" id="ARBA00022448"/>
    </source>
</evidence>
<keyword evidence="6 7" id="KW-0472">Membrane</keyword>
<feature type="transmembrane region" description="Helical" evidence="7">
    <location>
        <begin position="152"/>
        <end position="171"/>
    </location>
</feature>
<keyword evidence="10" id="KW-1185">Reference proteome</keyword>
<dbReference type="InterPro" id="IPR020846">
    <property type="entry name" value="MFS_dom"/>
</dbReference>
<evidence type="ECO:0000256" key="1">
    <source>
        <dbReference type="ARBA" id="ARBA00004651"/>
    </source>
</evidence>
<feature type="transmembrane region" description="Helical" evidence="7">
    <location>
        <begin position="115"/>
        <end position="140"/>
    </location>
</feature>
<dbReference type="GO" id="GO:0022857">
    <property type="term" value="F:transmembrane transporter activity"/>
    <property type="evidence" value="ECO:0007669"/>
    <property type="project" value="InterPro"/>
</dbReference>
<feature type="transmembrane region" description="Helical" evidence="7">
    <location>
        <begin position="281"/>
        <end position="304"/>
    </location>
</feature>
<dbReference type="Gene3D" id="1.20.1720.10">
    <property type="entry name" value="Multidrug resistance protein D"/>
    <property type="match status" value="1"/>
</dbReference>
<dbReference type="PANTHER" id="PTHR42718:SF46">
    <property type="entry name" value="BLR6921 PROTEIN"/>
    <property type="match status" value="1"/>
</dbReference>
<dbReference type="InterPro" id="IPR004638">
    <property type="entry name" value="EmrB-like"/>
</dbReference>
<dbReference type="RefSeq" id="WP_184801511.1">
    <property type="nucleotide sequence ID" value="NZ_JACHMY010000001.1"/>
</dbReference>
<evidence type="ECO:0000313" key="10">
    <source>
        <dbReference type="Proteomes" id="UP000549971"/>
    </source>
</evidence>
<keyword evidence="5 7" id="KW-1133">Transmembrane helix</keyword>
<dbReference type="PRINTS" id="PR01036">
    <property type="entry name" value="TCRTETB"/>
</dbReference>
<keyword evidence="4 7" id="KW-0812">Transmembrane</keyword>
<keyword evidence="3" id="KW-1003">Cell membrane</keyword>
<sequence>MYATTESLATTPAVQGSGRSRWLALYTLCAGMLMIVLDVTVVNVALPAIQDDLGFTSSSLAWVVNAYLIAFGGLLLLAGRLGDLLGRRNIFVAGLALFTAASVWCGLAGSQEMLVAARFLQGVGGALTSAVILGMIVTLFPEPREQAKAIGVYAFVASAGGSIGLLAGGVLTQAISWHWIFFINLPIGIATAWLAVRLIGQDKGLGLGRGTDVPGAVLITAALMVGVFTIVSPAAELGWTAPRTIALGALTLTLLACFIVRESTAANPLVPLRIFRSRTLTGANLIQALSSSGMFGIFFLGSLYLQRVLGYDALEIGLAFLPTTLMMGLLSVKYSEKLVMRFGPRRPLIAGLSLIVIGLVLFTQAPVGGSYVVHVLPVLVLLGLGGGICFPALMGLSMADVKPEDAGLASGLIGTTAEVGAALGLAVLATLSATRTESLATAGKPALDALTSGFHYSFAVAAGIVAASVVIACTLMRPTREAVETDQQTDEVLEAA</sequence>
<evidence type="ECO:0000256" key="5">
    <source>
        <dbReference type="ARBA" id="ARBA00022989"/>
    </source>
</evidence>
<feature type="transmembrane region" description="Helical" evidence="7">
    <location>
        <begin position="371"/>
        <end position="396"/>
    </location>
</feature>
<feature type="transmembrane region" description="Helical" evidence="7">
    <location>
        <begin position="347"/>
        <end position="365"/>
    </location>
</feature>
<dbReference type="NCBIfam" id="TIGR00711">
    <property type="entry name" value="efflux_EmrB"/>
    <property type="match status" value="1"/>
</dbReference>
<keyword evidence="2" id="KW-0813">Transport</keyword>
<dbReference type="PROSITE" id="PS50850">
    <property type="entry name" value="MFS"/>
    <property type="match status" value="1"/>
</dbReference>
<feature type="transmembrane region" description="Helical" evidence="7">
    <location>
        <begin position="177"/>
        <end position="196"/>
    </location>
</feature>
<dbReference type="CDD" id="cd17321">
    <property type="entry name" value="MFS_MMR_MDR_like"/>
    <property type="match status" value="1"/>
</dbReference>
<dbReference type="InterPro" id="IPR036259">
    <property type="entry name" value="MFS_trans_sf"/>
</dbReference>
<accession>A0A7W9MXS9</accession>
<evidence type="ECO:0000256" key="4">
    <source>
        <dbReference type="ARBA" id="ARBA00022692"/>
    </source>
</evidence>
<evidence type="ECO:0000313" key="9">
    <source>
        <dbReference type="EMBL" id="MBB5839685.1"/>
    </source>
</evidence>
<gene>
    <name evidence="9" type="ORF">HDA39_006419</name>
</gene>
<name>A0A7W9MXS9_9ACTN</name>
<proteinExistence type="predicted"/>
<evidence type="ECO:0000256" key="3">
    <source>
        <dbReference type="ARBA" id="ARBA00022475"/>
    </source>
</evidence>
<dbReference type="SUPFAM" id="SSF103473">
    <property type="entry name" value="MFS general substrate transporter"/>
    <property type="match status" value="1"/>
</dbReference>
<feature type="transmembrane region" description="Helical" evidence="7">
    <location>
        <begin position="23"/>
        <end position="48"/>
    </location>
</feature>
<dbReference type="GO" id="GO:0005886">
    <property type="term" value="C:plasma membrane"/>
    <property type="evidence" value="ECO:0007669"/>
    <property type="project" value="UniProtKB-SubCell"/>
</dbReference>
<evidence type="ECO:0000256" key="6">
    <source>
        <dbReference type="ARBA" id="ARBA00023136"/>
    </source>
</evidence>
<protein>
    <submittedName>
        <fullName evidence="9">EmrB/QacA subfamily drug resistance transporter</fullName>
    </submittedName>
</protein>
<feature type="domain" description="Major facilitator superfamily (MFS) profile" evidence="8">
    <location>
        <begin position="24"/>
        <end position="480"/>
    </location>
</feature>
<dbReference type="Pfam" id="PF07690">
    <property type="entry name" value="MFS_1"/>
    <property type="match status" value="1"/>
</dbReference>
<organism evidence="9 10">
    <name type="scientific">Kribbella italica</name>
    <dbReference type="NCBI Taxonomy" id="1540520"/>
    <lineage>
        <taxon>Bacteria</taxon>
        <taxon>Bacillati</taxon>
        <taxon>Actinomycetota</taxon>
        <taxon>Actinomycetes</taxon>
        <taxon>Propionibacteriales</taxon>
        <taxon>Kribbellaceae</taxon>
        <taxon>Kribbella</taxon>
    </lineage>
</organism>
<feature type="transmembrane region" description="Helical" evidence="7">
    <location>
        <begin position="408"/>
        <end position="433"/>
    </location>
</feature>
<dbReference type="PANTHER" id="PTHR42718">
    <property type="entry name" value="MAJOR FACILITATOR SUPERFAMILY MULTIDRUG TRANSPORTER MFSC"/>
    <property type="match status" value="1"/>
</dbReference>
<dbReference type="Proteomes" id="UP000549971">
    <property type="component" value="Unassembled WGS sequence"/>
</dbReference>
<evidence type="ECO:0000259" key="8">
    <source>
        <dbReference type="PROSITE" id="PS50850"/>
    </source>
</evidence>
<feature type="transmembrane region" description="Helical" evidence="7">
    <location>
        <begin position="60"/>
        <end position="78"/>
    </location>
</feature>
<dbReference type="AlphaFoldDB" id="A0A7W9MXS9"/>
<comment type="caution">
    <text evidence="9">The sequence shown here is derived from an EMBL/GenBank/DDBJ whole genome shotgun (WGS) entry which is preliminary data.</text>
</comment>
<evidence type="ECO:0000256" key="7">
    <source>
        <dbReference type="SAM" id="Phobius"/>
    </source>
</evidence>
<feature type="transmembrane region" description="Helical" evidence="7">
    <location>
        <begin position="453"/>
        <end position="475"/>
    </location>
</feature>
<feature type="transmembrane region" description="Helical" evidence="7">
    <location>
        <begin position="241"/>
        <end position="260"/>
    </location>
</feature>
<reference evidence="9 10" key="1">
    <citation type="submission" date="2020-08" db="EMBL/GenBank/DDBJ databases">
        <title>Sequencing the genomes of 1000 actinobacteria strains.</title>
        <authorList>
            <person name="Klenk H.-P."/>
        </authorList>
    </citation>
    <scope>NUCLEOTIDE SEQUENCE [LARGE SCALE GENOMIC DNA]</scope>
    <source>
        <strain evidence="9 10">DSM 28967</strain>
    </source>
</reference>
<dbReference type="Gene3D" id="1.20.1250.20">
    <property type="entry name" value="MFS general substrate transporter like domains"/>
    <property type="match status" value="1"/>
</dbReference>
<feature type="transmembrane region" description="Helical" evidence="7">
    <location>
        <begin position="90"/>
        <end position="109"/>
    </location>
</feature>